<name>A0A4Q7U5H9_9MICO</name>
<dbReference type="OrthoDB" id="9764656at2"/>
<dbReference type="InterPro" id="IPR005770">
    <property type="entry name" value="PhnD"/>
</dbReference>
<reference evidence="4 5" key="1">
    <citation type="journal article" date="2015" name="Stand. Genomic Sci.">
        <title>Genomic Encyclopedia of Bacterial and Archaeal Type Strains, Phase III: the genomes of soil and plant-associated and newly described type strains.</title>
        <authorList>
            <person name="Whitman W.B."/>
            <person name="Woyke T."/>
            <person name="Klenk H.P."/>
            <person name="Zhou Y."/>
            <person name="Lilburn T.G."/>
            <person name="Beck B.J."/>
            <person name="De Vos P."/>
            <person name="Vandamme P."/>
            <person name="Eisen J.A."/>
            <person name="Garrity G."/>
            <person name="Hugenholtz P."/>
            <person name="Kyrpides N.C."/>
        </authorList>
    </citation>
    <scope>NUCLEOTIDE SEQUENCE [LARGE SCALE GENOMIC DNA]</scope>
    <source>
        <strain evidence="4 5">RF6</strain>
    </source>
</reference>
<dbReference type="PROSITE" id="PS51257">
    <property type="entry name" value="PROKAR_LIPOPROTEIN"/>
    <property type="match status" value="1"/>
</dbReference>
<keyword evidence="2 3" id="KW-0732">Signal</keyword>
<comment type="similarity">
    <text evidence="1">Belongs to the phosphate/phosphite/phosphonate binding protein family.</text>
</comment>
<accession>A0A4Q7U5H9</accession>
<evidence type="ECO:0000256" key="1">
    <source>
        <dbReference type="ARBA" id="ARBA00007162"/>
    </source>
</evidence>
<dbReference type="GO" id="GO:0043190">
    <property type="term" value="C:ATP-binding cassette (ABC) transporter complex"/>
    <property type="evidence" value="ECO:0007669"/>
    <property type="project" value="InterPro"/>
</dbReference>
<dbReference type="PANTHER" id="PTHR35841">
    <property type="entry name" value="PHOSPHONATES-BINDING PERIPLASMIC PROTEIN"/>
    <property type="match status" value="1"/>
</dbReference>
<feature type="chain" id="PRO_5020885956" evidence="3">
    <location>
        <begin position="25"/>
        <end position="306"/>
    </location>
</feature>
<evidence type="ECO:0000313" key="4">
    <source>
        <dbReference type="EMBL" id="RZT68864.1"/>
    </source>
</evidence>
<feature type="signal peptide" evidence="3">
    <location>
        <begin position="1"/>
        <end position="24"/>
    </location>
</feature>
<evidence type="ECO:0000256" key="2">
    <source>
        <dbReference type="ARBA" id="ARBA00022729"/>
    </source>
</evidence>
<protein>
    <submittedName>
        <fullName evidence="4">Phosphonate transport system substrate-binding protein</fullName>
    </submittedName>
</protein>
<gene>
    <name evidence="4" type="ORF">EV139_0595</name>
</gene>
<keyword evidence="5" id="KW-1185">Reference proteome</keyword>
<sequence length="306" mass="31814">MRRLTLPVAGMLGIAALALTGCQAADTAASGDSAAAVVDPTAPITIATLPVSDDPTQANPIDALVELLEAETGRQVEVTDVPDYLSVVEAIRADHVDIGIMSGFPSALAVNTGEVDALLAWKGSEEPVSTCVVLDGSPVTTLEDLRGKTVAFADQASSSGYFMPVYMLHEAGLEQGTDYEAIFAGGHEGSFAALEQGQVDAACTAIMLTEMGAPMFPFAAGEWRGIGESPAMDVMGTVLARQSLDDATRTQLEEAIPKVFAEENAEALAAYSSFIGLDVEIAPKPSVFESFADIAEVAGVKLEDLK</sequence>
<proteinExistence type="inferred from homology"/>
<dbReference type="AlphaFoldDB" id="A0A4Q7U5H9"/>
<evidence type="ECO:0000313" key="5">
    <source>
        <dbReference type="Proteomes" id="UP000291832"/>
    </source>
</evidence>
<dbReference type="Proteomes" id="UP000291832">
    <property type="component" value="Unassembled WGS sequence"/>
</dbReference>
<dbReference type="Pfam" id="PF12974">
    <property type="entry name" value="Phosphonate-bd"/>
    <property type="match status" value="1"/>
</dbReference>
<comment type="caution">
    <text evidence="4">The sequence shown here is derived from an EMBL/GenBank/DDBJ whole genome shotgun (WGS) entry which is preliminary data.</text>
</comment>
<evidence type="ECO:0000256" key="3">
    <source>
        <dbReference type="SAM" id="SignalP"/>
    </source>
</evidence>
<dbReference type="NCBIfam" id="TIGR01098">
    <property type="entry name" value="3A0109s03R"/>
    <property type="match status" value="1"/>
</dbReference>
<dbReference type="PANTHER" id="PTHR35841:SF1">
    <property type="entry name" value="PHOSPHONATES-BINDING PERIPLASMIC PROTEIN"/>
    <property type="match status" value="1"/>
</dbReference>
<dbReference type="GO" id="GO:0055085">
    <property type="term" value="P:transmembrane transport"/>
    <property type="evidence" value="ECO:0007669"/>
    <property type="project" value="InterPro"/>
</dbReference>
<dbReference type="EMBL" id="SHKI01000002">
    <property type="protein sequence ID" value="RZT68864.1"/>
    <property type="molecule type" value="Genomic_DNA"/>
</dbReference>
<dbReference type="Gene3D" id="3.40.190.10">
    <property type="entry name" value="Periplasmic binding protein-like II"/>
    <property type="match status" value="2"/>
</dbReference>
<dbReference type="RefSeq" id="WP_130452800.1">
    <property type="nucleotide sequence ID" value="NZ_QYAG01000005.1"/>
</dbReference>
<dbReference type="SUPFAM" id="SSF53850">
    <property type="entry name" value="Periplasmic binding protein-like II"/>
    <property type="match status" value="1"/>
</dbReference>
<organism evidence="4 5">
    <name type="scientific">Leucobacter luti</name>
    <dbReference type="NCBI Taxonomy" id="340320"/>
    <lineage>
        <taxon>Bacteria</taxon>
        <taxon>Bacillati</taxon>
        <taxon>Actinomycetota</taxon>
        <taxon>Actinomycetes</taxon>
        <taxon>Micrococcales</taxon>
        <taxon>Microbacteriaceae</taxon>
        <taxon>Leucobacter</taxon>
    </lineage>
</organism>